<gene>
    <name evidence="10" type="ORF">A3A33_02845</name>
</gene>
<evidence type="ECO:0000256" key="2">
    <source>
        <dbReference type="ARBA" id="ARBA00004829"/>
    </source>
</evidence>
<feature type="transmembrane region" description="Helical" evidence="8">
    <location>
        <begin position="203"/>
        <end position="223"/>
    </location>
</feature>
<dbReference type="Proteomes" id="UP000179047">
    <property type="component" value="Unassembled WGS sequence"/>
</dbReference>
<keyword evidence="6 8" id="KW-0472">Membrane</keyword>
<protein>
    <recommendedName>
        <fullName evidence="9">Lycopene cyclase domain-containing protein</fullName>
    </recommendedName>
</protein>
<feature type="transmembrane region" description="Helical" evidence="8">
    <location>
        <begin position="100"/>
        <end position="120"/>
    </location>
</feature>
<feature type="transmembrane region" description="Helical" evidence="8">
    <location>
        <begin position="68"/>
        <end position="88"/>
    </location>
</feature>
<evidence type="ECO:0000256" key="8">
    <source>
        <dbReference type="SAM" id="Phobius"/>
    </source>
</evidence>
<dbReference type="AlphaFoldDB" id="A0A1F8GUV8"/>
<organism evidence="10 11">
    <name type="scientific">Candidatus Yanofskybacteria bacterium RIFCSPLOWO2_01_FULL_49_25</name>
    <dbReference type="NCBI Taxonomy" id="1802701"/>
    <lineage>
        <taxon>Bacteria</taxon>
        <taxon>Candidatus Yanofskyibacteriota</taxon>
    </lineage>
</organism>
<feature type="transmembrane region" description="Helical" evidence="8">
    <location>
        <begin position="30"/>
        <end position="48"/>
    </location>
</feature>
<evidence type="ECO:0000256" key="1">
    <source>
        <dbReference type="ARBA" id="ARBA00004141"/>
    </source>
</evidence>
<evidence type="ECO:0000256" key="6">
    <source>
        <dbReference type="ARBA" id="ARBA00023136"/>
    </source>
</evidence>
<dbReference type="GO" id="GO:0016872">
    <property type="term" value="F:intramolecular lyase activity"/>
    <property type="evidence" value="ECO:0007669"/>
    <property type="project" value="InterPro"/>
</dbReference>
<accession>A0A1F8GUV8</accession>
<evidence type="ECO:0000259" key="9">
    <source>
        <dbReference type="Pfam" id="PF18916"/>
    </source>
</evidence>
<evidence type="ECO:0000313" key="10">
    <source>
        <dbReference type="EMBL" id="OGN29173.1"/>
    </source>
</evidence>
<keyword evidence="3 8" id="KW-0812">Transmembrane</keyword>
<dbReference type="InterPro" id="IPR017825">
    <property type="entry name" value="Lycopene_cyclase_dom"/>
</dbReference>
<feature type="domain" description="Lycopene cyclase" evidence="9">
    <location>
        <begin position="132"/>
        <end position="217"/>
    </location>
</feature>
<reference evidence="10 11" key="1">
    <citation type="journal article" date="2016" name="Nat. Commun.">
        <title>Thousands of microbial genomes shed light on interconnected biogeochemical processes in an aquifer system.</title>
        <authorList>
            <person name="Anantharaman K."/>
            <person name="Brown C.T."/>
            <person name="Hug L.A."/>
            <person name="Sharon I."/>
            <person name="Castelle C.J."/>
            <person name="Probst A.J."/>
            <person name="Thomas B.C."/>
            <person name="Singh A."/>
            <person name="Wilkins M.J."/>
            <person name="Karaoz U."/>
            <person name="Brodie E.L."/>
            <person name="Williams K.H."/>
            <person name="Hubbard S.S."/>
            <person name="Banfield J.F."/>
        </authorList>
    </citation>
    <scope>NUCLEOTIDE SEQUENCE [LARGE SCALE GENOMIC DNA]</scope>
</reference>
<evidence type="ECO:0000256" key="4">
    <source>
        <dbReference type="ARBA" id="ARBA00022746"/>
    </source>
</evidence>
<evidence type="ECO:0000256" key="3">
    <source>
        <dbReference type="ARBA" id="ARBA00022692"/>
    </source>
</evidence>
<feature type="transmembrane region" description="Helical" evidence="8">
    <location>
        <begin position="5"/>
        <end position="23"/>
    </location>
</feature>
<evidence type="ECO:0000256" key="5">
    <source>
        <dbReference type="ARBA" id="ARBA00022989"/>
    </source>
</evidence>
<dbReference type="GO" id="GO:0016117">
    <property type="term" value="P:carotenoid biosynthetic process"/>
    <property type="evidence" value="ECO:0007669"/>
    <property type="project" value="UniProtKB-KW"/>
</dbReference>
<dbReference type="GO" id="GO:0045436">
    <property type="term" value="F:lycopene beta cyclase activity"/>
    <property type="evidence" value="ECO:0007669"/>
    <property type="project" value="UniProtKB-ARBA"/>
</dbReference>
<dbReference type="EMBL" id="MGKP01000009">
    <property type="protein sequence ID" value="OGN29173.1"/>
    <property type="molecule type" value="Genomic_DNA"/>
</dbReference>
<sequence length="226" mass="26869">MQYGYLFWCFILAVVWACLWFFRKDLHREMLFTSFLFLPFGLTQPFFVPHYWHPVVIYKLSGLFDLESFLWCFFTGGIVAVLYEFVFDHHIKRIARNERYLHHAHIIYLFMILLALSGLYTQGMNILPMIRALFIIASILVIFLWWLRRDLFAKSLLSGFLFLALYISSLLVVNAIFPGFTQSQWNFNGTFGMYFFGIPIDEYLYALLFGLSWSVIFAEIKLYREA</sequence>
<name>A0A1F8GUV8_9BACT</name>
<evidence type="ECO:0000313" key="11">
    <source>
        <dbReference type="Proteomes" id="UP000179047"/>
    </source>
</evidence>
<comment type="subcellular location">
    <subcellularLocation>
        <location evidence="1">Membrane</location>
        <topology evidence="1">Multi-pass membrane protein</topology>
    </subcellularLocation>
</comment>
<feature type="transmembrane region" description="Helical" evidence="8">
    <location>
        <begin position="126"/>
        <end position="147"/>
    </location>
</feature>
<feature type="transmembrane region" description="Helical" evidence="8">
    <location>
        <begin position="159"/>
        <end position="177"/>
    </location>
</feature>
<keyword evidence="5 8" id="KW-1133">Transmembrane helix</keyword>
<keyword evidence="7" id="KW-0413">Isomerase</keyword>
<comment type="pathway">
    <text evidence="2">Carotenoid biosynthesis.</text>
</comment>
<keyword evidence="4" id="KW-0125">Carotenoid biosynthesis</keyword>
<proteinExistence type="predicted"/>
<dbReference type="GO" id="GO:0016020">
    <property type="term" value="C:membrane"/>
    <property type="evidence" value="ECO:0007669"/>
    <property type="project" value="UniProtKB-SubCell"/>
</dbReference>
<evidence type="ECO:0000256" key="7">
    <source>
        <dbReference type="ARBA" id="ARBA00023235"/>
    </source>
</evidence>
<dbReference type="Pfam" id="PF18916">
    <property type="entry name" value="Lycopene_cyc"/>
    <property type="match status" value="1"/>
</dbReference>
<comment type="caution">
    <text evidence="10">The sequence shown here is derived from an EMBL/GenBank/DDBJ whole genome shotgun (WGS) entry which is preliminary data.</text>
</comment>